<name>A0ACB8Z4C9_ARCLA</name>
<dbReference type="EMBL" id="CM042057">
    <property type="protein sequence ID" value="KAI3692458.1"/>
    <property type="molecule type" value="Genomic_DNA"/>
</dbReference>
<proteinExistence type="predicted"/>
<protein>
    <submittedName>
        <fullName evidence="1">Uncharacterized protein</fullName>
    </submittedName>
</protein>
<organism evidence="1 2">
    <name type="scientific">Arctium lappa</name>
    <name type="common">Greater burdock</name>
    <name type="synonym">Lappa major</name>
    <dbReference type="NCBI Taxonomy" id="4217"/>
    <lineage>
        <taxon>Eukaryota</taxon>
        <taxon>Viridiplantae</taxon>
        <taxon>Streptophyta</taxon>
        <taxon>Embryophyta</taxon>
        <taxon>Tracheophyta</taxon>
        <taxon>Spermatophyta</taxon>
        <taxon>Magnoliopsida</taxon>
        <taxon>eudicotyledons</taxon>
        <taxon>Gunneridae</taxon>
        <taxon>Pentapetalae</taxon>
        <taxon>asterids</taxon>
        <taxon>campanulids</taxon>
        <taxon>Asterales</taxon>
        <taxon>Asteraceae</taxon>
        <taxon>Carduoideae</taxon>
        <taxon>Cardueae</taxon>
        <taxon>Arctiinae</taxon>
        <taxon>Arctium</taxon>
    </lineage>
</organism>
<evidence type="ECO:0000313" key="2">
    <source>
        <dbReference type="Proteomes" id="UP001055879"/>
    </source>
</evidence>
<dbReference type="Proteomes" id="UP001055879">
    <property type="component" value="Linkage Group LG11"/>
</dbReference>
<sequence>MEDHGRREWWKREGDHRTTENGEIGIASENGEIGNRKWEREGDHRTTENGEIGCRFCLNQSSALMVKSEVDGGKGKGIIGLLKNLYINMKKQTIHPRRPLTLNNLILSGWISTTSPSDSLPIILHFLFFSCVI</sequence>
<keyword evidence="2" id="KW-1185">Reference proteome</keyword>
<reference evidence="1 2" key="2">
    <citation type="journal article" date="2022" name="Mol. Ecol. Resour.">
        <title>The genomes of chicory, endive, great burdock and yacon provide insights into Asteraceae paleo-polyploidization history and plant inulin production.</title>
        <authorList>
            <person name="Fan W."/>
            <person name="Wang S."/>
            <person name="Wang H."/>
            <person name="Wang A."/>
            <person name="Jiang F."/>
            <person name="Liu H."/>
            <person name="Zhao H."/>
            <person name="Xu D."/>
            <person name="Zhang Y."/>
        </authorList>
    </citation>
    <scope>NUCLEOTIDE SEQUENCE [LARGE SCALE GENOMIC DNA]</scope>
    <source>
        <strain evidence="2">cv. Niubang</strain>
    </source>
</reference>
<comment type="caution">
    <text evidence="1">The sequence shown here is derived from an EMBL/GenBank/DDBJ whole genome shotgun (WGS) entry which is preliminary data.</text>
</comment>
<accession>A0ACB8Z4C9</accession>
<evidence type="ECO:0000313" key="1">
    <source>
        <dbReference type="EMBL" id="KAI3692458.1"/>
    </source>
</evidence>
<reference evidence="2" key="1">
    <citation type="journal article" date="2022" name="Mol. Ecol. Resour.">
        <title>The genomes of chicory, endive, great burdock and yacon provide insights into Asteraceae palaeo-polyploidization history and plant inulin production.</title>
        <authorList>
            <person name="Fan W."/>
            <person name="Wang S."/>
            <person name="Wang H."/>
            <person name="Wang A."/>
            <person name="Jiang F."/>
            <person name="Liu H."/>
            <person name="Zhao H."/>
            <person name="Xu D."/>
            <person name="Zhang Y."/>
        </authorList>
    </citation>
    <scope>NUCLEOTIDE SEQUENCE [LARGE SCALE GENOMIC DNA]</scope>
    <source>
        <strain evidence="2">cv. Niubang</strain>
    </source>
</reference>
<gene>
    <name evidence="1" type="ORF">L6452_32274</name>
</gene>